<proteinExistence type="predicted"/>
<feature type="domain" description="MADS-box" evidence="10">
    <location>
        <begin position="39"/>
        <end position="81"/>
    </location>
</feature>
<feature type="region of interest" description="Disordered" evidence="9">
    <location>
        <begin position="1"/>
        <end position="34"/>
    </location>
</feature>
<evidence type="ECO:0000256" key="3">
    <source>
        <dbReference type="ARBA" id="ARBA00023125"/>
    </source>
</evidence>
<evidence type="ECO:0000256" key="1">
    <source>
        <dbReference type="ARBA" id="ARBA00004123"/>
    </source>
</evidence>
<dbReference type="InterPro" id="IPR002100">
    <property type="entry name" value="TF_MADSbox"/>
</dbReference>
<protein>
    <recommendedName>
        <fullName evidence="10">MADS-box domain-containing protein</fullName>
    </recommendedName>
</protein>
<name>V4M452_EUTSA</name>
<evidence type="ECO:0000313" key="12">
    <source>
        <dbReference type="Proteomes" id="UP000030689"/>
    </source>
</evidence>
<dbReference type="GO" id="GO:0046983">
    <property type="term" value="F:protein dimerization activity"/>
    <property type="evidence" value="ECO:0007669"/>
    <property type="project" value="InterPro"/>
</dbReference>
<organism evidence="11 12">
    <name type="scientific">Eutrema salsugineum</name>
    <name type="common">Saltwater cress</name>
    <name type="synonym">Sisymbrium salsugineum</name>
    <dbReference type="NCBI Taxonomy" id="72664"/>
    <lineage>
        <taxon>Eukaryota</taxon>
        <taxon>Viridiplantae</taxon>
        <taxon>Streptophyta</taxon>
        <taxon>Embryophyta</taxon>
        <taxon>Tracheophyta</taxon>
        <taxon>Spermatophyta</taxon>
        <taxon>Magnoliopsida</taxon>
        <taxon>eudicotyledons</taxon>
        <taxon>Gunneridae</taxon>
        <taxon>Pentapetalae</taxon>
        <taxon>rosids</taxon>
        <taxon>malvids</taxon>
        <taxon>Brassicales</taxon>
        <taxon>Brassicaceae</taxon>
        <taxon>Eutremeae</taxon>
        <taxon>Eutrema</taxon>
    </lineage>
</organism>
<evidence type="ECO:0000313" key="11">
    <source>
        <dbReference type="EMBL" id="ESQ47008.1"/>
    </source>
</evidence>
<evidence type="ECO:0000256" key="5">
    <source>
        <dbReference type="ARBA" id="ARBA00023242"/>
    </source>
</evidence>
<dbReference type="InterPro" id="IPR036879">
    <property type="entry name" value="TF_MADSbox_sf"/>
</dbReference>
<dbReference type="PANTHER" id="PTHR48019">
    <property type="entry name" value="SERUM RESPONSE FACTOR HOMOLOG"/>
    <property type="match status" value="1"/>
</dbReference>
<reference evidence="11 12" key="1">
    <citation type="journal article" date="2013" name="Front. Plant Sci.">
        <title>The Reference Genome of the Halophytic Plant Eutrema salsugineum.</title>
        <authorList>
            <person name="Yang R."/>
            <person name="Jarvis D.E."/>
            <person name="Chen H."/>
            <person name="Beilstein M.A."/>
            <person name="Grimwood J."/>
            <person name="Jenkins J."/>
            <person name="Shu S."/>
            <person name="Prochnik S."/>
            <person name="Xin M."/>
            <person name="Ma C."/>
            <person name="Schmutz J."/>
            <person name="Wing R.A."/>
            <person name="Mitchell-Olds T."/>
            <person name="Schumaker K.S."/>
            <person name="Wang X."/>
        </authorList>
    </citation>
    <scope>NUCLEOTIDE SEQUENCE [LARGE SCALE GENOMIC DNA]</scope>
</reference>
<keyword evidence="4" id="KW-0804">Transcription</keyword>
<dbReference type="eggNOG" id="KOG0014">
    <property type="taxonomic scope" value="Eukaryota"/>
</dbReference>
<dbReference type="InterPro" id="IPR033897">
    <property type="entry name" value="SRF-like_MADS-box"/>
</dbReference>
<dbReference type="GO" id="GO:0000981">
    <property type="term" value="F:DNA-binding transcription factor activity, RNA polymerase II-specific"/>
    <property type="evidence" value="ECO:0007669"/>
    <property type="project" value="InterPro"/>
</dbReference>
<dbReference type="PRINTS" id="PR00404">
    <property type="entry name" value="MADSDOMAIN"/>
</dbReference>
<dbReference type="GO" id="GO:0000987">
    <property type="term" value="F:cis-regulatory region sequence-specific DNA binding"/>
    <property type="evidence" value="ECO:0007669"/>
    <property type="project" value="InterPro"/>
</dbReference>
<sequence length="335" mass="37783">MRSSPSSSCFSSSSSSKITMRSSPPSSCSSSASNSLAATSMTKRLDTIFKKAYELSTLCDVEVCVIHYGPDGELKTWPEDRQKVRDIAQRYSQLDEDKRRKKSVDLYGFLEKNKTKMANLTKKTKRDELKYPISDHYSPDQISQLIQSLELNYSKLQERLRFLEAQNQKKTNLEDHRGLRTRPMSLNHQDHHQTQSLNPSKFSLLIYNHEDATLSQIPLSASTLNQLTSYTGDYSAVQESRLKNQELYGCDQNMSMGNISSKDFPHPCVSNTQGYSTVQGFANHYGLNNLMRQEPNGGDQNMCMSGGSTSNNVQDPCLSNTIPLITNCYDYEAIT</sequence>
<dbReference type="GO" id="GO:0045944">
    <property type="term" value="P:positive regulation of transcription by RNA polymerase II"/>
    <property type="evidence" value="ECO:0007669"/>
    <property type="project" value="InterPro"/>
</dbReference>
<dbReference type="Proteomes" id="UP000030689">
    <property type="component" value="Unassembled WGS sequence"/>
</dbReference>
<accession>V4M452</accession>
<gene>
    <name evidence="11" type="ORF">EUTSA_v10028184mg</name>
</gene>
<evidence type="ECO:0000256" key="6">
    <source>
        <dbReference type="ARBA" id="ARBA00059160"/>
    </source>
</evidence>
<keyword evidence="2" id="KW-0805">Transcription regulation</keyword>
<evidence type="ECO:0000259" key="10">
    <source>
        <dbReference type="PROSITE" id="PS50066"/>
    </source>
</evidence>
<dbReference type="AlphaFoldDB" id="V4M452"/>
<evidence type="ECO:0000256" key="2">
    <source>
        <dbReference type="ARBA" id="ARBA00023015"/>
    </source>
</evidence>
<evidence type="ECO:0000256" key="4">
    <source>
        <dbReference type="ARBA" id="ARBA00023163"/>
    </source>
</evidence>
<comment type="function">
    <text evidence="6">Probable transcription factor that may function in the maintenance of the proper function of the central cell in pollen tube attraction.</text>
</comment>
<keyword evidence="8" id="KW-0175">Coiled coil</keyword>
<comment type="subcellular location">
    <subcellularLocation>
        <location evidence="1">Nucleus</location>
    </subcellularLocation>
</comment>
<dbReference type="CDD" id="cd00266">
    <property type="entry name" value="MADS_SRF_like"/>
    <property type="match status" value="1"/>
</dbReference>
<dbReference type="FunFam" id="3.40.1810.10:FF:000025">
    <property type="entry name" value="AGAMOUS-like 76"/>
    <property type="match status" value="1"/>
</dbReference>
<dbReference type="Gramene" id="ESQ47008">
    <property type="protein sequence ID" value="ESQ47008"/>
    <property type="gene ID" value="EUTSA_v10028184mg"/>
</dbReference>
<keyword evidence="12" id="KW-1185">Reference proteome</keyword>
<dbReference type="Gene3D" id="3.40.1810.10">
    <property type="entry name" value="Transcription factor, MADS-box"/>
    <property type="match status" value="1"/>
</dbReference>
<dbReference type="InterPro" id="IPR050142">
    <property type="entry name" value="MADS-box/MEF2_TF"/>
</dbReference>
<dbReference type="SUPFAM" id="SSF55455">
    <property type="entry name" value="SRF-like"/>
    <property type="match status" value="1"/>
</dbReference>
<dbReference type="KEGG" id="eus:EUTSA_v10028184mg"/>
<keyword evidence="3" id="KW-0238">DNA-binding</keyword>
<comment type="subunit">
    <text evidence="7">Interacts with MEE14/CBP1.</text>
</comment>
<dbReference type="OMA" id="GYDQNMF"/>
<dbReference type="GO" id="GO:0005634">
    <property type="term" value="C:nucleus"/>
    <property type="evidence" value="ECO:0007669"/>
    <property type="project" value="UniProtKB-SubCell"/>
</dbReference>
<dbReference type="Pfam" id="PF00319">
    <property type="entry name" value="SRF-TF"/>
    <property type="match status" value="1"/>
</dbReference>
<evidence type="ECO:0000256" key="8">
    <source>
        <dbReference type="SAM" id="Coils"/>
    </source>
</evidence>
<keyword evidence="5" id="KW-0539">Nucleus</keyword>
<dbReference type="PROSITE" id="PS50066">
    <property type="entry name" value="MADS_BOX_2"/>
    <property type="match status" value="1"/>
</dbReference>
<dbReference type="EMBL" id="KI517416">
    <property type="protein sequence ID" value="ESQ47008.1"/>
    <property type="molecule type" value="Genomic_DNA"/>
</dbReference>
<evidence type="ECO:0000256" key="9">
    <source>
        <dbReference type="SAM" id="MobiDB-lite"/>
    </source>
</evidence>
<feature type="coiled-coil region" evidence="8">
    <location>
        <begin position="146"/>
        <end position="173"/>
    </location>
</feature>
<dbReference type="SMART" id="SM00432">
    <property type="entry name" value="MADS"/>
    <property type="match status" value="1"/>
</dbReference>
<evidence type="ECO:0000256" key="7">
    <source>
        <dbReference type="ARBA" id="ARBA00064414"/>
    </source>
</evidence>